<dbReference type="InterPro" id="IPR000700">
    <property type="entry name" value="PAS-assoc_C"/>
</dbReference>
<keyword evidence="4" id="KW-0597">Phosphoprotein</keyword>
<reference evidence="16 17" key="1">
    <citation type="submission" date="2019-05" db="EMBL/GenBank/DDBJ databases">
        <title>Thiomicrorhabdus sediminis sp. nov, a novel sulfur-oxidizing bacterium isolated from coastal sediment.</title>
        <authorList>
            <person name="Liu X."/>
        </authorList>
    </citation>
    <scope>NUCLEOTIDE SEQUENCE [LARGE SCALE GENOMIC DNA]</scope>
    <source>
        <strain evidence="16 17">G1</strain>
    </source>
</reference>
<dbReference type="GO" id="GO:0005524">
    <property type="term" value="F:ATP binding"/>
    <property type="evidence" value="ECO:0007669"/>
    <property type="project" value="UniProtKB-KW"/>
</dbReference>
<dbReference type="InterPro" id="IPR052155">
    <property type="entry name" value="Biofilm_reg_signaling"/>
</dbReference>
<dbReference type="KEGG" id="thig:FE785_00385"/>
<evidence type="ECO:0000313" key="16">
    <source>
        <dbReference type="EMBL" id="QCU89190.1"/>
    </source>
</evidence>
<evidence type="ECO:0000256" key="10">
    <source>
        <dbReference type="ARBA" id="ARBA00023012"/>
    </source>
</evidence>
<keyword evidence="9" id="KW-0067">ATP-binding</keyword>
<dbReference type="InterPro" id="IPR029787">
    <property type="entry name" value="Nucleotide_cyclase"/>
</dbReference>
<evidence type="ECO:0000256" key="4">
    <source>
        <dbReference type="ARBA" id="ARBA00022553"/>
    </source>
</evidence>
<dbReference type="PROSITE" id="PS50887">
    <property type="entry name" value="GGDEF"/>
    <property type="match status" value="1"/>
</dbReference>
<dbReference type="PROSITE" id="PS50113">
    <property type="entry name" value="PAC"/>
    <property type="match status" value="1"/>
</dbReference>
<dbReference type="SUPFAM" id="SSF55073">
    <property type="entry name" value="Nucleotide cyclase"/>
    <property type="match status" value="1"/>
</dbReference>
<dbReference type="GO" id="GO:0000160">
    <property type="term" value="P:phosphorelay signal transduction system"/>
    <property type="evidence" value="ECO:0007669"/>
    <property type="project" value="UniProtKB-KW"/>
</dbReference>
<dbReference type="SUPFAM" id="SSF55785">
    <property type="entry name" value="PYP-like sensor domain (PAS domain)"/>
    <property type="match status" value="1"/>
</dbReference>
<evidence type="ECO:0000256" key="7">
    <source>
        <dbReference type="ARBA" id="ARBA00022741"/>
    </source>
</evidence>
<dbReference type="InterPro" id="IPR013656">
    <property type="entry name" value="PAS_4"/>
</dbReference>
<dbReference type="EC" id="3.1.4.52" evidence="3"/>
<organism evidence="16 17">
    <name type="scientific">Thiomicrorhabdus sediminis</name>
    <dbReference type="NCBI Taxonomy" id="2580412"/>
    <lineage>
        <taxon>Bacteria</taxon>
        <taxon>Pseudomonadati</taxon>
        <taxon>Pseudomonadota</taxon>
        <taxon>Gammaproteobacteria</taxon>
        <taxon>Thiotrichales</taxon>
        <taxon>Piscirickettsiaceae</taxon>
        <taxon>Thiomicrorhabdus</taxon>
    </lineage>
</organism>
<dbReference type="InterPro" id="IPR035965">
    <property type="entry name" value="PAS-like_dom_sf"/>
</dbReference>
<dbReference type="FunFam" id="3.20.20.450:FF:000001">
    <property type="entry name" value="Cyclic di-GMP phosphodiesterase yahA"/>
    <property type="match status" value="1"/>
</dbReference>
<evidence type="ECO:0000313" key="17">
    <source>
        <dbReference type="Proteomes" id="UP000304864"/>
    </source>
</evidence>
<keyword evidence="7" id="KW-0547">Nucleotide-binding</keyword>
<dbReference type="Pfam" id="PF00563">
    <property type="entry name" value="EAL"/>
    <property type="match status" value="1"/>
</dbReference>
<sequence>MLVSFVLFLGVLFLVYSYLERQTKIDTQQRFHQSAQQTANLVDTLVQAKKDKVMLIALSLVQESSLKTVLRQRQSSEIDFSQFVEQVSNYSGLKNVWIQLLDAEGNSLYRSWTDKHGDKIIEKRKDLQLLYANPRIMQSVSVGAFDLTFKTMVPVYEDGQFIGVFEVLAKFNSIAQKLTDRGIESVILVDESYQNQLKNPFSKRFLGKHYIANVNALPELVQLIDQYELQHRTNSTNFIALSKEQLFVSFKKLYGTENQPLAVIYLFQPLQPVLESAYQASLQVYGILTFIYLFLLVLYLWRRANRVSRKASDFNESLLSEVKTKDQALQHQSFFWQSIIDGLDHTIQVVEADFSVTLKNNAAQYYDFADLVETDSQNCRDDIYNVDQPCEQDHRICPIKKCFSSGKSASIVQKIIAPNGKKRYFEFTSTPLFDDYGHVEKVIEIGHDITPYLKAKNQLETQKKELDFMAYHDSLTHLPNRVLFIDRLQQALDHCRISKTVVAVLFIDLDRFKEINDTHGHRVGDSVLVECAKRLKSAVREVDTVSRLGGDEFTVIIDEVKKSEEVADIVQNLLNVIAHPIFVDKRAFYLTTSIGVSLSSTDGKNPIELMKNADTAMYQAKASGRNNYAFYDPEMTEKALYRLEVEENLREAIKHRQFVMHYQPQYDIAEGKITGFEALVRWQHPEKGMIPPIDFIPLAEDTGMIIHIGQQVMFDAMLAAVNWRKSGIIDQRIAINVSARQFQDERLLELVEDSLMATGCQPEWIELEITESLVLSDYDYAANVLSALQKMGITVSIDDFGTGYSSLAELKRMPIDKLKIDQSFVRNIPEEREDCEITRAIISMANSLGLDLIAEGVETEQQAQFMVENGCQKAQGYLYSKPLPEEEIIQLLGRSH</sequence>
<keyword evidence="12" id="KW-0812">Transmembrane</keyword>
<feature type="domain" description="GGDEF" evidence="15">
    <location>
        <begin position="500"/>
        <end position="633"/>
    </location>
</feature>
<dbReference type="Gene3D" id="3.30.70.270">
    <property type="match status" value="1"/>
</dbReference>
<dbReference type="CDD" id="cd01949">
    <property type="entry name" value="GGDEF"/>
    <property type="match status" value="1"/>
</dbReference>
<dbReference type="Pfam" id="PF00990">
    <property type="entry name" value="GGDEF"/>
    <property type="match status" value="1"/>
</dbReference>
<keyword evidence="12" id="KW-0472">Membrane</keyword>
<keyword evidence="12" id="KW-1133">Transmembrane helix</keyword>
<dbReference type="SMART" id="SM00052">
    <property type="entry name" value="EAL"/>
    <property type="match status" value="1"/>
</dbReference>
<dbReference type="InterPro" id="IPR035919">
    <property type="entry name" value="EAL_sf"/>
</dbReference>
<evidence type="ECO:0000256" key="12">
    <source>
        <dbReference type="SAM" id="Phobius"/>
    </source>
</evidence>
<evidence type="ECO:0000256" key="8">
    <source>
        <dbReference type="ARBA" id="ARBA00022777"/>
    </source>
</evidence>
<dbReference type="Gene3D" id="3.20.20.450">
    <property type="entry name" value="EAL domain"/>
    <property type="match status" value="1"/>
</dbReference>
<feature type="domain" description="EAL" evidence="14">
    <location>
        <begin position="642"/>
        <end position="896"/>
    </location>
</feature>
<keyword evidence="5" id="KW-0973">c-di-GMP</keyword>
<evidence type="ECO:0000256" key="9">
    <source>
        <dbReference type="ARBA" id="ARBA00022840"/>
    </source>
</evidence>
<comment type="catalytic activity">
    <reaction evidence="11">
        <text>3',3'-c-di-GMP + H2O = 5'-phosphoguanylyl(3'-&gt;5')guanosine + H(+)</text>
        <dbReference type="Rhea" id="RHEA:24902"/>
        <dbReference type="ChEBI" id="CHEBI:15377"/>
        <dbReference type="ChEBI" id="CHEBI:15378"/>
        <dbReference type="ChEBI" id="CHEBI:58754"/>
        <dbReference type="ChEBI" id="CHEBI:58805"/>
        <dbReference type="EC" id="3.1.4.52"/>
    </reaction>
    <physiologicalReaction direction="left-to-right" evidence="11">
        <dbReference type="Rhea" id="RHEA:24903"/>
    </physiologicalReaction>
</comment>
<dbReference type="SUPFAM" id="SSF103190">
    <property type="entry name" value="Sensory domain-like"/>
    <property type="match status" value="1"/>
</dbReference>
<dbReference type="Pfam" id="PF08448">
    <property type="entry name" value="PAS_4"/>
    <property type="match status" value="1"/>
</dbReference>
<evidence type="ECO:0000256" key="6">
    <source>
        <dbReference type="ARBA" id="ARBA00022679"/>
    </source>
</evidence>
<evidence type="ECO:0000259" key="13">
    <source>
        <dbReference type="PROSITE" id="PS50113"/>
    </source>
</evidence>
<dbReference type="InterPro" id="IPR001633">
    <property type="entry name" value="EAL_dom"/>
</dbReference>
<dbReference type="GO" id="GO:0071732">
    <property type="term" value="P:cellular response to nitric oxide"/>
    <property type="evidence" value="ECO:0007669"/>
    <property type="project" value="UniProtKB-ARBA"/>
</dbReference>
<dbReference type="GO" id="GO:0016020">
    <property type="term" value="C:membrane"/>
    <property type="evidence" value="ECO:0007669"/>
    <property type="project" value="UniProtKB-SubCell"/>
</dbReference>
<name>A0A4P9K407_9GAMM</name>
<evidence type="ECO:0000259" key="14">
    <source>
        <dbReference type="PROSITE" id="PS50883"/>
    </source>
</evidence>
<evidence type="ECO:0000259" key="15">
    <source>
        <dbReference type="PROSITE" id="PS50887"/>
    </source>
</evidence>
<dbReference type="EMBL" id="CP040602">
    <property type="protein sequence ID" value="QCU89190.1"/>
    <property type="molecule type" value="Genomic_DNA"/>
</dbReference>
<comment type="cofactor">
    <cofactor evidence="1">
        <name>Mg(2+)</name>
        <dbReference type="ChEBI" id="CHEBI:18420"/>
    </cofactor>
</comment>
<dbReference type="Pfam" id="PF14827">
    <property type="entry name" value="dCache_3"/>
    <property type="match status" value="1"/>
</dbReference>
<keyword evidence="10" id="KW-0902">Two-component regulatory system</keyword>
<keyword evidence="6" id="KW-0808">Transferase</keyword>
<protein>
    <recommendedName>
        <fullName evidence="3">cyclic-guanylate-specific phosphodiesterase</fullName>
        <ecNumber evidence="3">3.1.4.52</ecNumber>
    </recommendedName>
</protein>
<evidence type="ECO:0000256" key="1">
    <source>
        <dbReference type="ARBA" id="ARBA00001946"/>
    </source>
</evidence>
<comment type="subcellular location">
    <subcellularLocation>
        <location evidence="2">Membrane</location>
    </subcellularLocation>
</comment>
<dbReference type="InterPro" id="IPR043128">
    <property type="entry name" value="Rev_trsase/Diguanyl_cyclase"/>
</dbReference>
<dbReference type="AlphaFoldDB" id="A0A4P9K407"/>
<keyword evidence="17" id="KW-1185">Reference proteome</keyword>
<proteinExistence type="predicted"/>
<evidence type="ECO:0000256" key="11">
    <source>
        <dbReference type="ARBA" id="ARBA00051114"/>
    </source>
</evidence>
<dbReference type="Proteomes" id="UP000304864">
    <property type="component" value="Chromosome"/>
</dbReference>
<dbReference type="GO" id="GO:0016301">
    <property type="term" value="F:kinase activity"/>
    <property type="evidence" value="ECO:0007669"/>
    <property type="project" value="UniProtKB-KW"/>
</dbReference>
<dbReference type="RefSeq" id="WP_138563306.1">
    <property type="nucleotide sequence ID" value="NZ_CP040602.1"/>
</dbReference>
<gene>
    <name evidence="16" type="ORF">FE785_00385</name>
</gene>
<dbReference type="PANTHER" id="PTHR44757">
    <property type="entry name" value="DIGUANYLATE CYCLASE DGCP"/>
    <property type="match status" value="1"/>
</dbReference>
<dbReference type="NCBIfam" id="TIGR00254">
    <property type="entry name" value="GGDEF"/>
    <property type="match status" value="1"/>
</dbReference>
<evidence type="ECO:0000256" key="2">
    <source>
        <dbReference type="ARBA" id="ARBA00004370"/>
    </source>
</evidence>
<dbReference type="PROSITE" id="PS50883">
    <property type="entry name" value="EAL"/>
    <property type="match status" value="1"/>
</dbReference>
<evidence type="ECO:0000256" key="3">
    <source>
        <dbReference type="ARBA" id="ARBA00012282"/>
    </source>
</evidence>
<feature type="transmembrane region" description="Helical" evidence="12">
    <location>
        <begin position="282"/>
        <end position="301"/>
    </location>
</feature>
<dbReference type="FunFam" id="3.30.70.270:FF:000001">
    <property type="entry name" value="Diguanylate cyclase domain protein"/>
    <property type="match status" value="1"/>
</dbReference>
<dbReference type="InterPro" id="IPR000160">
    <property type="entry name" value="GGDEF_dom"/>
</dbReference>
<feature type="domain" description="PAC" evidence="13">
    <location>
        <begin position="409"/>
        <end position="461"/>
    </location>
</feature>
<dbReference type="GO" id="GO:0071111">
    <property type="term" value="F:cyclic-guanylate-specific phosphodiesterase activity"/>
    <property type="evidence" value="ECO:0007669"/>
    <property type="project" value="UniProtKB-EC"/>
</dbReference>
<keyword evidence="8" id="KW-0418">Kinase</keyword>
<dbReference type="Gene3D" id="3.30.450.20">
    <property type="entry name" value="PAS domain"/>
    <property type="match status" value="2"/>
</dbReference>
<evidence type="ECO:0000256" key="5">
    <source>
        <dbReference type="ARBA" id="ARBA00022636"/>
    </source>
</evidence>
<accession>A0A4P9K407</accession>
<dbReference type="InterPro" id="IPR029151">
    <property type="entry name" value="Sensor-like_sf"/>
</dbReference>
<dbReference type="PANTHER" id="PTHR44757:SF2">
    <property type="entry name" value="BIOFILM ARCHITECTURE MAINTENANCE PROTEIN MBAA"/>
    <property type="match status" value="1"/>
</dbReference>
<dbReference type="InterPro" id="IPR029150">
    <property type="entry name" value="dCache_3"/>
</dbReference>
<dbReference type="SUPFAM" id="SSF141868">
    <property type="entry name" value="EAL domain-like"/>
    <property type="match status" value="1"/>
</dbReference>
<dbReference type="OrthoDB" id="9813913at2"/>
<dbReference type="SMART" id="SM00267">
    <property type="entry name" value="GGDEF"/>
    <property type="match status" value="1"/>
</dbReference>
<dbReference type="CDD" id="cd01948">
    <property type="entry name" value="EAL"/>
    <property type="match status" value="1"/>
</dbReference>